<evidence type="ECO:0000259" key="2">
    <source>
        <dbReference type="PROSITE" id="PS50090"/>
    </source>
</evidence>
<feature type="region of interest" description="Disordered" evidence="1">
    <location>
        <begin position="135"/>
        <end position="216"/>
    </location>
</feature>
<dbReference type="InterPro" id="IPR009057">
    <property type="entry name" value="Homeodomain-like_sf"/>
</dbReference>
<organism evidence="4 5">
    <name type="scientific">Coniosporium apollinis</name>
    <dbReference type="NCBI Taxonomy" id="61459"/>
    <lineage>
        <taxon>Eukaryota</taxon>
        <taxon>Fungi</taxon>
        <taxon>Dikarya</taxon>
        <taxon>Ascomycota</taxon>
        <taxon>Pezizomycotina</taxon>
        <taxon>Dothideomycetes</taxon>
        <taxon>Dothideomycetes incertae sedis</taxon>
        <taxon>Coniosporium</taxon>
    </lineage>
</organism>
<comment type="caution">
    <text evidence="4">The sequence shown here is derived from an EMBL/GenBank/DDBJ whole genome shotgun (WGS) entry which is preliminary data.</text>
</comment>
<feature type="compositionally biased region" description="Basic and acidic residues" evidence="1">
    <location>
        <begin position="172"/>
        <end position="197"/>
    </location>
</feature>
<evidence type="ECO:0000259" key="3">
    <source>
        <dbReference type="PROSITE" id="PS51294"/>
    </source>
</evidence>
<feature type="compositionally biased region" description="Low complexity" evidence="1">
    <location>
        <begin position="294"/>
        <end position="304"/>
    </location>
</feature>
<feature type="domain" description="HTH myb-type" evidence="3">
    <location>
        <begin position="631"/>
        <end position="679"/>
    </location>
</feature>
<dbReference type="PROSITE" id="PS51294">
    <property type="entry name" value="HTH_MYB"/>
    <property type="match status" value="1"/>
</dbReference>
<sequence>MAVVSTQFRYPRGSDPLANIKFYTGPPPARNKPSQSHSSREDRSQENLALTPAMEPTDATGNRQDGAQYRTNAASSRVRWAEGDSQENPLIIEDDKANPDLNSEIDAAGDLTECAEAPDSEDELPPLGKSIIRRPTVVARSNGDELEIPAEGAEVTDSLQPEGRLQPYVEPSPEHDALEGRKTRDLADPTTVDHPDPIEEDVNDDLAGGDQSHAIREERLQSIAARDLNKADGDPFELQDFINASLGNHNSSPPAELQPLPAATYNRSLLKPDFDYLPLQNGADPISGAQDASDGNNDGNNCEDGGQAVSTILWNKSSPLSLGSYRDSELLLDNGEHSSHSSNVSGLSDGHAEDKDAGINEDRAGNRPNAHCPTLVAAAQPSCSNDLSPKHQDRAADPAGDVTTQSNDKDEQAKLLSSAPASLPTGGAASWSTRKRGYSKSALVEAEDSPTPPKRRRRGRPRIRGIVASHPSAPLPSSLPALATPAQIELDRVDEAAAEAQPTITDVNFHELSEDMENVAFLTACIRGVCPLPTLSHAQLSTLLRGILGDAQLPFELTTRQLTEDLAFLECFVVQCRGVEAPPENGTLIRSNGVRRKVGNVRAVELHDDEHYAGDDDENSGGDAEASQCAKRRSWSEEEEKRLLAWRQEGKQWDWIADRLRRSAGAVYVRWYTKLRSRA</sequence>
<feature type="region of interest" description="Disordered" evidence="1">
    <location>
        <begin position="281"/>
        <end position="304"/>
    </location>
</feature>
<dbReference type="InterPro" id="IPR001005">
    <property type="entry name" value="SANT/Myb"/>
</dbReference>
<dbReference type="EMBL" id="JAPDRL010000008">
    <property type="protein sequence ID" value="KAJ9668133.1"/>
    <property type="molecule type" value="Genomic_DNA"/>
</dbReference>
<feature type="compositionally biased region" description="Basic and acidic residues" evidence="1">
    <location>
        <begin position="350"/>
        <end position="365"/>
    </location>
</feature>
<keyword evidence="5" id="KW-1185">Reference proteome</keyword>
<evidence type="ECO:0000313" key="4">
    <source>
        <dbReference type="EMBL" id="KAJ9668133.1"/>
    </source>
</evidence>
<reference evidence="4" key="1">
    <citation type="submission" date="2022-10" db="EMBL/GenBank/DDBJ databases">
        <title>Culturing micro-colonial fungi from biological soil crusts in the Mojave desert and describing Neophaeococcomyces mojavensis, and introducing the new genera and species Taxawa tesnikishii.</title>
        <authorList>
            <person name="Kurbessoian T."/>
            <person name="Stajich J.E."/>
        </authorList>
    </citation>
    <scope>NUCLEOTIDE SEQUENCE</scope>
    <source>
        <strain evidence="4">TK_1</strain>
    </source>
</reference>
<dbReference type="SUPFAM" id="SSF46689">
    <property type="entry name" value="Homeodomain-like"/>
    <property type="match status" value="1"/>
</dbReference>
<dbReference type="PROSITE" id="PS50090">
    <property type="entry name" value="MYB_LIKE"/>
    <property type="match status" value="1"/>
</dbReference>
<dbReference type="Proteomes" id="UP001172684">
    <property type="component" value="Unassembled WGS sequence"/>
</dbReference>
<feature type="compositionally biased region" description="Polar residues" evidence="1">
    <location>
        <begin position="59"/>
        <end position="75"/>
    </location>
</feature>
<evidence type="ECO:0000256" key="1">
    <source>
        <dbReference type="SAM" id="MobiDB-lite"/>
    </source>
</evidence>
<protein>
    <recommendedName>
        <fullName evidence="6">Myb-like domain-containing protein</fullName>
    </recommendedName>
</protein>
<accession>A0ABQ9P270</accession>
<dbReference type="InterPro" id="IPR017930">
    <property type="entry name" value="Myb_dom"/>
</dbReference>
<proteinExistence type="predicted"/>
<name>A0ABQ9P270_9PEZI</name>
<feature type="domain" description="Myb-like" evidence="2">
    <location>
        <begin position="627"/>
        <end position="675"/>
    </location>
</feature>
<feature type="region of interest" description="Disordered" evidence="1">
    <location>
        <begin position="1"/>
        <end position="103"/>
    </location>
</feature>
<dbReference type="CDD" id="cd00167">
    <property type="entry name" value="SANT"/>
    <property type="match status" value="1"/>
</dbReference>
<evidence type="ECO:0000313" key="5">
    <source>
        <dbReference type="Proteomes" id="UP001172684"/>
    </source>
</evidence>
<evidence type="ECO:0008006" key="6">
    <source>
        <dbReference type="Google" id="ProtNLM"/>
    </source>
</evidence>
<feature type="region of interest" description="Disordered" evidence="1">
    <location>
        <begin position="609"/>
        <end position="632"/>
    </location>
</feature>
<feature type="region of interest" description="Disordered" evidence="1">
    <location>
        <begin position="333"/>
        <end position="461"/>
    </location>
</feature>
<gene>
    <name evidence="4" type="ORF">H2201_001562</name>
</gene>